<comment type="catalytic activity">
    <reaction evidence="7">
        <text>L-threonyl-[protein] + ATP = O-phospho-L-threonyl-[protein] + ADP + H(+)</text>
        <dbReference type="Rhea" id="RHEA:46608"/>
        <dbReference type="Rhea" id="RHEA-COMP:11060"/>
        <dbReference type="Rhea" id="RHEA-COMP:11605"/>
        <dbReference type="ChEBI" id="CHEBI:15378"/>
        <dbReference type="ChEBI" id="CHEBI:30013"/>
        <dbReference type="ChEBI" id="CHEBI:30616"/>
        <dbReference type="ChEBI" id="CHEBI:61977"/>
        <dbReference type="ChEBI" id="CHEBI:456216"/>
        <dbReference type="EC" id="2.7.11.22"/>
    </reaction>
</comment>
<dbReference type="InterPro" id="IPR000719">
    <property type="entry name" value="Prot_kinase_dom"/>
</dbReference>
<protein>
    <recommendedName>
        <fullName evidence="1">cyclin-dependent kinase</fullName>
        <ecNumber evidence="1">2.7.11.22</ecNumber>
    </recommendedName>
</protein>
<dbReference type="EC" id="2.7.11.22" evidence="1"/>
<comment type="catalytic activity">
    <reaction evidence="8">
        <text>L-seryl-[protein] + ATP = O-phospho-L-seryl-[protein] + ADP + H(+)</text>
        <dbReference type="Rhea" id="RHEA:17989"/>
        <dbReference type="Rhea" id="RHEA-COMP:9863"/>
        <dbReference type="Rhea" id="RHEA-COMP:11604"/>
        <dbReference type="ChEBI" id="CHEBI:15378"/>
        <dbReference type="ChEBI" id="CHEBI:29999"/>
        <dbReference type="ChEBI" id="CHEBI:30616"/>
        <dbReference type="ChEBI" id="CHEBI:83421"/>
        <dbReference type="ChEBI" id="CHEBI:456216"/>
        <dbReference type="EC" id="2.7.11.22"/>
    </reaction>
</comment>
<gene>
    <name evidence="11" type="ORF">D9Q98_001791</name>
</gene>
<evidence type="ECO:0000256" key="5">
    <source>
        <dbReference type="ARBA" id="ARBA00022777"/>
    </source>
</evidence>
<evidence type="ECO:0000256" key="1">
    <source>
        <dbReference type="ARBA" id="ARBA00012425"/>
    </source>
</evidence>
<reference evidence="11" key="1">
    <citation type="journal article" date="2019" name="Plant J.">
        <title>Chlorella vulgaris genome assembly and annotation reveals the molecular basis for metabolic acclimation to high light conditions.</title>
        <authorList>
            <person name="Cecchin M."/>
            <person name="Marcolungo L."/>
            <person name="Rossato M."/>
            <person name="Girolomoni L."/>
            <person name="Cosentino E."/>
            <person name="Cuine S."/>
            <person name="Li-Beisson Y."/>
            <person name="Delledonne M."/>
            <person name="Ballottari M."/>
        </authorList>
    </citation>
    <scope>NUCLEOTIDE SEQUENCE</scope>
    <source>
        <strain evidence="11">211/11P</strain>
    </source>
</reference>
<evidence type="ECO:0000313" key="12">
    <source>
        <dbReference type="Proteomes" id="UP001055712"/>
    </source>
</evidence>
<keyword evidence="3" id="KW-0808">Transferase</keyword>
<keyword evidence="12" id="KW-1185">Reference proteome</keyword>
<dbReference type="PANTHER" id="PTHR24056">
    <property type="entry name" value="CELL DIVISION PROTEIN KINASE"/>
    <property type="match status" value="1"/>
</dbReference>
<dbReference type="GO" id="GO:0004713">
    <property type="term" value="F:protein tyrosine kinase activity"/>
    <property type="evidence" value="ECO:0007669"/>
    <property type="project" value="InterPro"/>
</dbReference>
<comment type="caution">
    <text evidence="11">The sequence shown here is derived from an EMBL/GenBank/DDBJ whole genome shotgun (WGS) entry which is preliminary data.</text>
</comment>
<dbReference type="InterPro" id="IPR050108">
    <property type="entry name" value="CDK"/>
</dbReference>
<evidence type="ECO:0000256" key="7">
    <source>
        <dbReference type="ARBA" id="ARBA00047811"/>
    </source>
</evidence>
<dbReference type="InterPro" id="IPR020635">
    <property type="entry name" value="Tyr_kinase_cat_dom"/>
</dbReference>
<reference evidence="11" key="2">
    <citation type="submission" date="2020-11" db="EMBL/GenBank/DDBJ databases">
        <authorList>
            <person name="Cecchin M."/>
            <person name="Marcolungo L."/>
            <person name="Rossato M."/>
            <person name="Girolomoni L."/>
            <person name="Cosentino E."/>
            <person name="Cuine S."/>
            <person name="Li-Beisson Y."/>
            <person name="Delledonne M."/>
            <person name="Ballottari M."/>
        </authorList>
    </citation>
    <scope>NUCLEOTIDE SEQUENCE</scope>
    <source>
        <strain evidence="11">211/11P</strain>
        <tissue evidence="11">Whole cell</tissue>
    </source>
</reference>
<keyword evidence="4 9" id="KW-0547">Nucleotide-binding</keyword>
<dbReference type="Pfam" id="PF00069">
    <property type="entry name" value="Pkinase"/>
    <property type="match status" value="2"/>
</dbReference>
<feature type="binding site" evidence="9">
    <location>
        <position position="41"/>
    </location>
    <ligand>
        <name>ATP</name>
        <dbReference type="ChEBI" id="CHEBI:30616"/>
    </ligand>
</feature>
<dbReference type="SMART" id="SM00219">
    <property type="entry name" value="TyrKc"/>
    <property type="match status" value="1"/>
</dbReference>
<evidence type="ECO:0000259" key="10">
    <source>
        <dbReference type="PROSITE" id="PS50011"/>
    </source>
</evidence>
<sequence length="352" mass="37687">MTFFDVPGADEYEVEEEVGHGTFSEVHRARHRTSGDVVALKHMFLQEEGVLPLHVQRELQLLRSVRHPAVIGLLQVKQQGFSVALVLEHCLIDLRLLLVRLRGAPLDAAVTKTIVQQLLQALATCHAAGFVHRDVAPSNILVAPSGAVKLADFGQARRLPTAYGAAAAGAAQAAAETAGPTTCVDVDGTDPDASSGSLTPGAALCTRWYKSPELLFNSRSYGPGVDVWGAGCILAELLTGRPLFPGTSDISQLALMSDLLGSVNEESWPGVRELPDWRKLIFREQAPRDLAEVLPGVPPEAVQLVAGMLQYNPELRLTAQQALGSTYFQQEPLPAAPAVLAAIAHQAVEQQL</sequence>
<dbReference type="PROSITE" id="PS00107">
    <property type="entry name" value="PROTEIN_KINASE_ATP"/>
    <property type="match status" value="1"/>
</dbReference>
<evidence type="ECO:0000256" key="2">
    <source>
        <dbReference type="ARBA" id="ARBA00022527"/>
    </source>
</evidence>
<organism evidence="11 12">
    <name type="scientific">Chlorella vulgaris</name>
    <name type="common">Green alga</name>
    <dbReference type="NCBI Taxonomy" id="3077"/>
    <lineage>
        <taxon>Eukaryota</taxon>
        <taxon>Viridiplantae</taxon>
        <taxon>Chlorophyta</taxon>
        <taxon>core chlorophytes</taxon>
        <taxon>Trebouxiophyceae</taxon>
        <taxon>Chlorellales</taxon>
        <taxon>Chlorellaceae</taxon>
        <taxon>Chlorella clade</taxon>
        <taxon>Chlorella</taxon>
    </lineage>
</organism>
<keyword evidence="2" id="KW-0723">Serine/threonine-protein kinase</keyword>
<dbReference type="SUPFAM" id="SSF56112">
    <property type="entry name" value="Protein kinase-like (PK-like)"/>
    <property type="match status" value="1"/>
</dbReference>
<evidence type="ECO:0000256" key="3">
    <source>
        <dbReference type="ARBA" id="ARBA00022679"/>
    </source>
</evidence>
<evidence type="ECO:0000256" key="9">
    <source>
        <dbReference type="PROSITE-ProRule" id="PRU10141"/>
    </source>
</evidence>
<evidence type="ECO:0000313" key="11">
    <source>
        <dbReference type="EMBL" id="KAI3435733.1"/>
    </source>
</evidence>
<dbReference type="InterPro" id="IPR017441">
    <property type="entry name" value="Protein_kinase_ATP_BS"/>
</dbReference>
<evidence type="ECO:0000256" key="6">
    <source>
        <dbReference type="ARBA" id="ARBA00022840"/>
    </source>
</evidence>
<dbReference type="Gene3D" id="1.10.510.10">
    <property type="entry name" value="Transferase(Phosphotransferase) domain 1"/>
    <property type="match status" value="1"/>
</dbReference>
<keyword evidence="6 9" id="KW-0067">ATP-binding</keyword>
<dbReference type="PROSITE" id="PS00109">
    <property type="entry name" value="PROTEIN_KINASE_TYR"/>
    <property type="match status" value="1"/>
</dbReference>
<dbReference type="Proteomes" id="UP001055712">
    <property type="component" value="Unassembled WGS sequence"/>
</dbReference>
<dbReference type="PANTHER" id="PTHR24056:SF171">
    <property type="entry name" value="CYCLIN-DEPENDENT KINASE 20"/>
    <property type="match status" value="1"/>
</dbReference>
<dbReference type="GO" id="GO:0005634">
    <property type="term" value="C:nucleus"/>
    <property type="evidence" value="ECO:0007669"/>
    <property type="project" value="TreeGrafter"/>
</dbReference>
<dbReference type="InterPro" id="IPR008266">
    <property type="entry name" value="Tyr_kinase_AS"/>
</dbReference>
<dbReference type="EMBL" id="SIDB01000002">
    <property type="protein sequence ID" value="KAI3435733.1"/>
    <property type="molecule type" value="Genomic_DNA"/>
</dbReference>
<keyword evidence="5" id="KW-0418">Kinase</keyword>
<evidence type="ECO:0000256" key="4">
    <source>
        <dbReference type="ARBA" id="ARBA00022741"/>
    </source>
</evidence>
<dbReference type="AlphaFoldDB" id="A0A9D4Z0A8"/>
<dbReference type="GO" id="GO:0005524">
    <property type="term" value="F:ATP binding"/>
    <property type="evidence" value="ECO:0007669"/>
    <property type="project" value="UniProtKB-UniRule"/>
</dbReference>
<dbReference type="GO" id="GO:0004693">
    <property type="term" value="F:cyclin-dependent protein serine/threonine kinase activity"/>
    <property type="evidence" value="ECO:0007669"/>
    <property type="project" value="UniProtKB-EC"/>
</dbReference>
<dbReference type="InterPro" id="IPR011009">
    <property type="entry name" value="Kinase-like_dom_sf"/>
</dbReference>
<name>A0A9D4Z0A8_CHLVU</name>
<dbReference type="PROSITE" id="PS50011">
    <property type="entry name" value="PROTEIN_KINASE_DOM"/>
    <property type="match status" value="1"/>
</dbReference>
<accession>A0A9D4Z0A8</accession>
<dbReference type="Gene3D" id="3.30.200.20">
    <property type="entry name" value="Phosphorylase Kinase, domain 1"/>
    <property type="match status" value="1"/>
</dbReference>
<dbReference type="OrthoDB" id="1732493at2759"/>
<evidence type="ECO:0000256" key="8">
    <source>
        <dbReference type="ARBA" id="ARBA00048367"/>
    </source>
</evidence>
<proteinExistence type="predicted"/>
<feature type="domain" description="Protein kinase" evidence="10">
    <location>
        <begin position="12"/>
        <end position="328"/>
    </location>
</feature>